<evidence type="ECO:0000256" key="2">
    <source>
        <dbReference type="ARBA" id="ARBA00022603"/>
    </source>
</evidence>
<dbReference type="Gene3D" id="3.40.50.150">
    <property type="entry name" value="Vaccinia Virus protein VP39"/>
    <property type="match status" value="2"/>
</dbReference>
<name>A0A329THB0_9FIRM</name>
<dbReference type="InterPro" id="IPR050390">
    <property type="entry name" value="C5-Methyltransferase"/>
</dbReference>
<dbReference type="PANTHER" id="PTHR10629">
    <property type="entry name" value="CYTOSINE-SPECIFIC METHYLTRANSFERASE"/>
    <property type="match status" value="1"/>
</dbReference>
<dbReference type="InterPro" id="IPR011639">
    <property type="entry name" value="MethylTrfase_TaqI-like_dom"/>
</dbReference>
<dbReference type="InterPro" id="IPR001525">
    <property type="entry name" value="C5_MeTfrase"/>
</dbReference>
<dbReference type="InterPro" id="IPR029063">
    <property type="entry name" value="SAM-dependent_MTases_sf"/>
</dbReference>
<dbReference type="CDD" id="cd02440">
    <property type="entry name" value="AdoMet_MTases"/>
    <property type="match status" value="1"/>
</dbReference>
<comment type="caution">
    <text evidence="8">The sequence shown here is derived from an EMBL/GenBank/DDBJ whole genome shotgun (WGS) entry which is preliminary data.</text>
</comment>
<dbReference type="InterPro" id="IPR002052">
    <property type="entry name" value="DNA_methylase_N6_adenine_CS"/>
</dbReference>
<accession>A0A329THB0</accession>
<dbReference type="GO" id="GO:0003676">
    <property type="term" value="F:nucleic acid binding"/>
    <property type="evidence" value="ECO:0007669"/>
    <property type="project" value="InterPro"/>
</dbReference>
<evidence type="ECO:0000313" key="9">
    <source>
        <dbReference type="Proteomes" id="UP000251634"/>
    </source>
</evidence>
<proteinExistence type="inferred from homology"/>
<dbReference type="RefSeq" id="WP_112116244.1">
    <property type="nucleotide sequence ID" value="NZ_PRKZ01000009.1"/>
</dbReference>
<dbReference type="GO" id="GO:0009307">
    <property type="term" value="P:DNA restriction-modification system"/>
    <property type="evidence" value="ECO:0007669"/>
    <property type="project" value="UniProtKB-KW"/>
</dbReference>
<keyword evidence="3 6" id="KW-0808">Transferase</keyword>
<dbReference type="PROSITE" id="PS51257">
    <property type="entry name" value="PROKAR_LIPOPROTEIN"/>
    <property type="match status" value="1"/>
</dbReference>
<feature type="domain" description="Type II methyltransferase M.TaqI-like" evidence="7">
    <location>
        <begin position="537"/>
        <end position="625"/>
    </location>
</feature>
<reference evidence="8 9" key="1">
    <citation type="submission" date="2018-02" db="EMBL/GenBank/DDBJ databases">
        <title>Complete genome sequencing of Faecalibacterium prausnitzii strains isolated from the human gut.</title>
        <authorList>
            <person name="Fitzgerald B.C."/>
            <person name="Shkoporov A.N."/>
            <person name="Ross P.R."/>
            <person name="Hill C."/>
        </authorList>
    </citation>
    <scope>NUCLEOTIDE SEQUENCE [LARGE SCALE GENOMIC DNA]</scope>
    <source>
        <strain evidence="8 9">APC942/8-14-2</strain>
    </source>
</reference>
<protein>
    <recommendedName>
        <fullName evidence="1">DNA (cytosine-5-)-methyltransferase</fullName>
        <ecNumber evidence="1">2.1.1.37</ecNumber>
    </recommendedName>
</protein>
<evidence type="ECO:0000256" key="4">
    <source>
        <dbReference type="ARBA" id="ARBA00022691"/>
    </source>
</evidence>
<dbReference type="InterPro" id="IPR018117">
    <property type="entry name" value="C5_DNA_meth_AS"/>
</dbReference>
<dbReference type="PROSITE" id="PS00094">
    <property type="entry name" value="C5_MTASE_1"/>
    <property type="match status" value="1"/>
</dbReference>
<sequence>MNTQHKPTYISLFSSAGVGCYGFKMAGFDCIATNELLERRLNIQRYNQKCKYPGGYICGDITQEQTKKLLYDQLELWKAKEHLSRVDVVIATPPCQGMSIANQKKTDTEIVRNSLVVESIKIIQKINPRFFVFENVPAFMKTICTDLDGTNKSIADAIERSLGQEYSYAARIINFKNYGACSSRQRTVVIGVSKDYADSISPLELYPDLLPERTLREVIGDMKPLKEFGEIDPTDIYHAFRIYPEHMRAWIADLKEGQSAFENPDDNKKPHQIINGEIVINKQKNHDKYKRQYWDKVGPCIHTRNDLLASQNTIHPSDDRVFSIREIMRMMTVPESFRWVDRDPDTLNQLPEKEKRAFLKKEETKIRQSLGEAVPTAIFHSIAEKIADALAHPPLPTLEINKIIAANHLSDAEALKEFLTENPLDLTFSTLSRIAELSNTNRTETAAFFTSKTLITEMMKTLPVSEQETVRILEPSVGVGNFIPFILKKFEGKNLQLDIVDIDSASLELAKILLQKYHVPDTCTIRYINDDFLLHDFPDRYDYVIGNPPFFKLKASDPRLPLYRLEAKNKNTSNICSFFLEKSLRLAKYVALVFPKFLLNTPEFSTTRAELAQKSVDAILDFGEKGFPGILVETIAIFINNLAAPANTRVFSLTHRLHLTQPQAYIFDPKLPYWIIYRNQLFDSVCRKLDFDVFEVFRDRQLTNKLLSSSGELRVLKSRNLSDDGKEILDIPGYDSYISYAAAKPLSVFQYLDAPNVYLTPNMTYKPRMMKKPPHCVVNGSLAILIPKGGIVPTEKQLAYFSSEEYRAFYQIARNFQTRSLNVDACSVFFYGLLRDEARPAPEKFDTSVQLSFL</sequence>
<dbReference type="Pfam" id="PF07669">
    <property type="entry name" value="Eco57I"/>
    <property type="match status" value="1"/>
</dbReference>
<dbReference type="SUPFAM" id="SSF53335">
    <property type="entry name" value="S-adenosyl-L-methionine-dependent methyltransferases"/>
    <property type="match status" value="2"/>
</dbReference>
<dbReference type="PROSITE" id="PS00092">
    <property type="entry name" value="N6_MTASE"/>
    <property type="match status" value="1"/>
</dbReference>
<keyword evidence="5" id="KW-0680">Restriction system</keyword>
<evidence type="ECO:0000256" key="1">
    <source>
        <dbReference type="ARBA" id="ARBA00011975"/>
    </source>
</evidence>
<dbReference type="Proteomes" id="UP000251634">
    <property type="component" value="Unassembled WGS sequence"/>
</dbReference>
<feature type="active site" evidence="6">
    <location>
        <position position="95"/>
    </location>
</feature>
<keyword evidence="4 6" id="KW-0949">S-adenosyl-L-methionine</keyword>
<evidence type="ECO:0000313" key="8">
    <source>
        <dbReference type="EMBL" id="RAW48413.1"/>
    </source>
</evidence>
<evidence type="ECO:0000259" key="7">
    <source>
        <dbReference type="Pfam" id="PF07669"/>
    </source>
</evidence>
<dbReference type="PANTHER" id="PTHR10629:SF52">
    <property type="entry name" value="DNA (CYTOSINE-5)-METHYLTRANSFERASE 1"/>
    <property type="match status" value="1"/>
</dbReference>
<dbReference type="Pfam" id="PF00145">
    <property type="entry name" value="DNA_methylase"/>
    <property type="match status" value="1"/>
</dbReference>
<dbReference type="EMBL" id="PRKZ01000009">
    <property type="protein sequence ID" value="RAW48413.1"/>
    <property type="molecule type" value="Genomic_DNA"/>
</dbReference>
<keyword evidence="2 6" id="KW-0489">Methyltransferase</keyword>
<comment type="similarity">
    <text evidence="6">Belongs to the class I-like SAM-binding methyltransferase superfamily. C5-methyltransferase family.</text>
</comment>
<dbReference type="EC" id="2.1.1.37" evidence="1"/>
<dbReference type="PRINTS" id="PR00507">
    <property type="entry name" value="N12N6MTFRASE"/>
</dbReference>
<dbReference type="AlphaFoldDB" id="A0A329THB0"/>
<dbReference type="PROSITE" id="PS51679">
    <property type="entry name" value="SAM_MT_C5"/>
    <property type="match status" value="1"/>
</dbReference>
<dbReference type="GO" id="GO:0032259">
    <property type="term" value="P:methylation"/>
    <property type="evidence" value="ECO:0007669"/>
    <property type="project" value="UniProtKB-KW"/>
</dbReference>
<evidence type="ECO:0000256" key="5">
    <source>
        <dbReference type="ARBA" id="ARBA00022747"/>
    </source>
</evidence>
<dbReference type="Gene3D" id="3.90.120.10">
    <property type="entry name" value="DNA Methylase, subunit A, domain 2"/>
    <property type="match status" value="1"/>
</dbReference>
<gene>
    <name evidence="8" type="ORF">C4N25_11650</name>
</gene>
<evidence type="ECO:0000256" key="3">
    <source>
        <dbReference type="ARBA" id="ARBA00022679"/>
    </source>
</evidence>
<dbReference type="GO" id="GO:0009007">
    <property type="term" value="F:site-specific DNA-methyltransferase (adenine-specific) activity"/>
    <property type="evidence" value="ECO:0007669"/>
    <property type="project" value="UniProtKB-EC"/>
</dbReference>
<organism evidence="8 9">
    <name type="scientific">Faecalibacterium prausnitzii</name>
    <dbReference type="NCBI Taxonomy" id="853"/>
    <lineage>
        <taxon>Bacteria</taxon>
        <taxon>Bacillati</taxon>
        <taxon>Bacillota</taxon>
        <taxon>Clostridia</taxon>
        <taxon>Eubacteriales</taxon>
        <taxon>Oscillospiraceae</taxon>
        <taxon>Faecalibacterium</taxon>
    </lineage>
</organism>
<evidence type="ECO:0000256" key="6">
    <source>
        <dbReference type="PROSITE-ProRule" id="PRU01016"/>
    </source>
</evidence>